<reference evidence="5" key="1">
    <citation type="submission" date="2017-09" db="EMBL/GenBank/DDBJ databases">
        <title>Polyketide synthases of a Diaporthe helianthi virulent isolate.</title>
        <authorList>
            <person name="Baroncelli R."/>
        </authorList>
    </citation>
    <scope>NUCLEOTIDE SEQUENCE [LARGE SCALE GENOMIC DNA]</scope>
    <source>
        <strain evidence="5">7/96</strain>
    </source>
</reference>
<dbReference type="InterPro" id="IPR029063">
    <property type="entry name" value="SAM-dependent_MTases_sf"/>
</dbReference>
<gene>
    <name evidence="5" type="ORF">DHEL01_v211063</name>
</gene>
<keyword evidence="6" id="KW-1185">Reference proteome</keyword>
<evidence type="ECO:0000256" key="4">
    <source>
        <dbReference type="ARBA" id="ARBA00023453"/>
    </source>
</evidence>
<dbReference type="SUPFAM" id="SSF53335">
    <property type="entry name" value="S-adenosyl-L-methionine-dependent methyltransferases"/>
    <property type="match status" value="1"/>
</dbReference>
<evidence type="ECO:0000256" key="3">
    <source>
        <dbReference type="ARBA" id="ARBA00022691"/>
    </source>
</evidence>
<dbReference type="GO" id="GO:0008757">
    <property type="term" value="F:S-adenosylmethionine-dependent methyltransferase activity"/>
    <property type="evidence" value="ECO:0007669"/>
    <property type="project" value="TreeGrafter"/>
</dbReference>
<evidence type="ECO:0000313" key="6">
    <source>
        <dbReference type="Proteomes" id="UP000094444"/>
    </source>
</evidence>
<evidence type="ECO:0000256" key="1">
    <source>
        <dbReference type="ARBA" id="ARBA00022603"/>
    </source>
</evidence>
<organism evidence="5 6">
    <name type="scientific">Diaporthe helianthi</name>
    <dbReference type="NCBI Taxonomy" id="158607"/>
    <lineage>
        <taxon>Eukaryota</taxon>
        <taxon>Fungi</taxon>
        <taxon>Dikarya</taxon>
        <taxon>Ascomycota</taxon>
        <taxon>Pezizomycotina</taxon>
        <taxon>Sordariomycetes</taxon>
        <taxon>Sordariomycetidae</taxon>
        <taxon>Diaporthales</taxon>
        <taxon>Diaporthaceae</taxon>
        <taxon>Diaporthe</taxon>
    </lineage>
</organism>
<sequence length="134" mass="14742">MPRHTFTHNNEFAEETISKMISTDEVMNDCILHKDSYVKSALDVNQADGLDGIDVAPNQGKLFYLLAKLVNAKNILEVGTLGGYSAVWLAKALPSNGKLNTLELDQRQSEVARANIERAGFEDKVEVRIGPALL</sequence>
<evidence type="ECO:0000313" key="5">
    <source>
        <dbReference type="EMBL" id="POS70544.1"/>
    </source>
</evidence>
<evidence type="ECO:0000256" key="2">
    <source>
        <dbReference type="ARBA" id="ARBA00022679"/>
    </source>
</evidence>
<dbReference type="STRING" id="158607.A0A2P5HJW9"/>
<dbReference type="AlphaFoldDB" id="A0A2P5HJW9"/>
<dbReference type="GO" id="GO:0008171">
    <property type="term" value="F:O-methyltransferase activity"/>
    <property type="evidence" value="ECO:0007669"/>
    <property type="project" value="InterPro"/>
</dbReference>
<protein>
    <submittedName>
        <fullName evidence="5">O-methyltransferase family 3</fullName>
    </submittedName>
</protein>
<dbReference type="Gene3D" id="3.40.50.150">
    <property type="entry name" value="Vaccinia Virus protein VP39"/>
    <property type="match status" value="1"/>
</dbReference>
<keyword evidence="3" id="KW-0949">S-adenosyl-L-methionine</keyword>
<dbReference type="Proteomes" id="UP000094444">
    <property type="component" value="Unassembled WGS sequence"/>
</dbReference>
<keyword evidence="2" id="KW-0808">Transferase</keyword>
<dbReference type="InterPro" id="IPR002935">
    <property type="entry name" value="SAM_O-MeTrfase"/>
</dbReference>
<dbReference type="PANTHER" id="PTHR10509">
    <property type="entry name" value="O-METHYLTRANSFERASE-RELATED"/>
    <property type="match status" value="1"/>
</dbReference>
<keyword evidence="1" id="KW-0489">Methyltransferase</keyword>
<dbReference type="OrthoDB" id="10251242at2759"/>
<comment type="caution">
    <text evidence="5">The sequence shown here is derived from an EMBL/GenBank/DDBJ whole genome shotgun (WGS) entry which is preliminary data.</text>
</comment>
<accession>A0A2P5HJW9</accession>
<comment type="similarity">
    <text evidence="4">Belongs to the class I-like SAM-binding methyltransferase superfamily. Cation-dependent O-methyltransferase family.</text>
</comment>
<dbReference type="InterPro" id="IPR050362">
    <property type="entry name" value="Cation-dep_OMT"/>
</dbReference>
<name>A0A2P5HJW9_DIAHE</name>
<proteinExistence type="inferred from homology"/>
<dbReference type="PROSITE" id="PS51682">
    <property type="entry name" value="SAM_OMT_I"/>
    <property type="match status" value="1"/>
</dbReference>
<dbReference type="GO" id="GO:0032259">
    <property type="term" value="P:methylation"/>
    <property type="evidence" value="ECO:0007669"/>
    <property type="project" value="UniProtKB-KW"/>
</dbReference>
<dbReference type="PANTHER" id="PTHR10509:SF14">
    <property type="entry name" value="CAFFEOYL-COA O-METHYLTRANSFERASE 3-RELATED"/>
    <property type="match status" value="1"/>
</dbReference>
<dbReference type="EMBL" id="MAVT02001590">
    <property type="protein sequence ID" value="POS70544.1"/>
    <property type="molecule type" value="Genomic_DNA"/>
</dbReference>
<dbReference type="InParanoid" id="A0A2P5HJW9"/>
<dbReference type="Pfam" id="PF01596">
    <property type="entry name" value="Methyltransf_3"/>
    <property type="match status" value="1"/>
</dbReference>